<accession>A0A5N6R495</accession>
<feature type="chain" id="PRO_5033857074" description="Leucine-rich repeat-containing N-terminal plant-type domain-containing protein" evidence="3">
    <location>
        <begin position="26"/>
        <end position="169"/>
    </location>
</feature>
<keyword evidence="1" id="KW-0433">Leucine-rich repeat</keyword>
<dbReference type="SUPFAM" id="SSF52058">
    <property type="entry name" value="L domain-like"/>
    <property type="match status" value="1"/>
</dbReference>
<feature type="domain" description="Leucine-rich repeat-containing N-terminal plant-type" evidence="4">
    <location>
        <begin position="30"/>
        <end position="65"/>
    </location>
</feature>
<evidence type="ECO:0000259" key="4">
    <source>
        <dbReference type="Pfam" id="PF08263"/>
    </source>
</evidence>
<dbReference type="EMBL" id="CM017325">
    <property type="protein sequence ID" value="KAE8055799.1"/>
    <property type="molecule type" value="Genomic_DNA"/>
</dbReference>
<evidence type="ECO:0000313" key="5">
    <source>
        <dbReference type="EMBL" id="KAE8055799.1"/>
    </source>
</evidence>
<keyword evidence="3" id="KW-0732">Signal</keyword>
<feature type="signal peptide" evidence="3">
    <location>
        <begin position="1"/>
        <end position="25"/>
    </location>
</feature>
<evidence type="ECO:0000256" key="2">
    <source>
        <dbReference type="ARBA" id="ARBA00022737"/>
    </source>
</evidence>
<evidence type="ECO:0000313" key="6">
    <source>
        <dbReference type="Proteomes" id="UP000327013"/>
    </source>
</evidence>
<dbReference type="Gene3D" id="3.80.10.10">
    <property type="entry name" value="Ribonuclease Inhibitor"/>
    <property type="match status" value="1"/>
</dbReference>
<dbReference type="AlphaFoldDB" id="A0A5N6R495"/>
<keyword evidence="6" id="KW-1185">Reference proteome</keyword>
<evidence type="ECO:0000256" key="3">
    <source>
        <dbReference type="SAM" id="SignalP"/>
    </source>
</evidence>
<dbReference type="PANTHER" id="PTHR48058:SF23">
    <property type="entry name" value="LEUCINE-RICH REPEAT-CONTAINING N-TERMINAL PLANT-TYPE DOMAIN-CONTAINING PROTEIN"/>
    <property type="match status" value="1"/>
</dbReference>
<name>A0A5N6R495_9ROSI</name>
<dbReference type="OrthoDB" id="1060944at2759"/>
<gene>
    <name evidence="5" type="ORF">FH972_012620</name>
</gene>
<dbReference type="EMBL" id="CM017325">
    <property type="protein sequence ID" value="KAE8055798.1"/>
    <property type="molecule type" value="Genomic_DNA"/>
</dbReference>
<dbReference type="PANTHER" id="PTHR48058">
    <property type="entry name" value="LRR RECEPTOR-LIKE SERINE/THREONINE-PROTEIN KINASE FLS2-RELATED"/>
    <property type="match status" value="1"/>
</dbReference>
<dbReference type="InterPro" id="IPR032675">
    <property type="entry name" value="LRR_dom_sf"/>
</dbReference>
<dbReference type="InterPro" id="IPR013210">
    <property type="entry name" value="LRR_N_plant-typ"/>
</dbReference>
<protein>
    <recommendedName>
        <fullName evidence="4">Leucine-rich repeat-containing N-terminal plant-type domain-containing protein</fullName>
    </recommendedName>
</protein>
<proteinExistence type="predicted"/>
<keyword evidence="2" id="KW-0677">Repeat</keyword>
<evidence type="ECO:0000256" key="1">
    <source>
        <dbReference type="ARBA" id="ARBA00022614"/>
    </source>
</evidence>
<reference evidence="5 6" key="1">
    <citation type="submission" date="2019-06" db="EMBL/GenBank/DDBJ databases">
        <title>A chromosomal-level reference genome of Carpinus fangiana (Coryloideae, Betulaceae).</title>
        <authorList>
            <person name="Yang X."/>
            <person name="Wang Z."/>
            <person name="Zhang L."/>
            <person name="Hao G."/>
            <person name="Liu J."/>
            <person name="Yang Y."/>
        </authorList>
    </citation>
    <scope>NUCLEOTIDE SEQUENCE [LARGE SCALE GENOMIC DNA]</scope>
    <source>
        <strain evidence="5">Cfa_2016G</strain>
        <tissue evidence="5">Leaf</tissue>
    </source>
</reference>
<dbReference type="Proteomes" id="UP000327013">
    <property type="component" value="Chromosome 5"/>
</dbReference>
<organism evidence="5 6">
    <name type="scientific">Carpinus fangiana</name>
    <dbReference type="NCBI Taxonomy" id="176857"/>
    <lineage>
        <taxon>Eukaryota</taxon>
        <taxon>Viridiplantae</taxon>
        <taxon>Streptophyta</taxon>
        <taxon>Embryophyta</taxon>
        <taxon>Tracheophyta</taxon>
        <taxon>Spermatophyta</taxon>
        <taxon>Magnoliopsida</taxon>
        <taxon>eudicotyledons</taxon>
        <taxon>Gunneridae</taxon>
        <taxon>Pentapetalae</taxon>
        <taxon>rosids</taxon>
        <taxon>fabids</taxon>
        <taxon>Fagales</taxon>
        <taxon>Betulaceae</taxon>
        <taxon>Carpinus</taxon>
    </lineage>
</organism>
<sequence>MKTSLAFIFSLLWVVAITFSPLACGDGCSKEQTRALLEIRNSTNGFAFAGWDGRNCCQADGIVCDVENERVVEVDLAGAPSNITWYPNVTLFTLFDDLEVLRLSNIQIGGGLEPFCQLKQLKRLSLLDLEYNRPEGAVIPSCLGMIENIQYNYLSNKTRLKILMLRRIS</sequence>
<dbReference type="Pfam" id="PF08263">
    <property type="entry name" value="LRRNT_2"/>
    <property type="match status" value="1"/>
</dbReference>